<evidence type="ECO:0000313" key="3">
    <source>
        <dbReference type="Proteomes" id="UP001583177"/>
    </source>
</evidence>
<evidence type="ECO:0000259" key="1">
    <source>
        <dbReference type="Pfam" id="PF08445"/>
    </source>
</evidence>
<dbReference type="SUPFAM" id="SSF55729">
    <property type="entry name" value="Acyl-CoA N-acyltransferases (Nat)"/>
    <property type="match status" value="1"/>
</dbReference>
<dbReference type="PANTHER" id="PTHR20958:SF6">
    <property type="entry name" value="GLYCINE N-ACYLTRANSFERASE-LIKE PROTEIN"/>
    <property type="match status" value="1"/>
</dbReference>
<name>A0ABR3WYA8_9PEZI</name>
<sequence length="324" mass="35310">MAPLVTEFITPVPQTEFGVLREHLPQSLALLRRLQFTHYQQGTTEHARYLFATDSDGASNGAGRNGQPSPRHFAAAYLDLSKGPETEMYFYSTLEDAEDLAKVPSNEVEHTLDLAVAVFQRARLAAQAAASSGAHKLFRGGGFMVGGLHQPTYELLRQRRGLASSYWNPHDAWLFRLDRLPALGEGLASLRGEGQGEHGLAWDAVRREDVPLIASRTYIPKVEATLMSEPSVGVRDAAGVLVAWGFMGVAGTLSTLHVEEPYRGKGMAKAVATKVLREHSFGDDGWGSADVHIDNVQSQGVCESLGGEKGWRTCWTVINLDSIP</sequence>
<comment type="caution">
    <text evidence="2">The sequence shown here is derived from an EMBL/GenBank/DDBJ whole genome shotgun (WGS) entry which is preliminary data.</text>
</comment>
<dbReference type="InterPro" id="IPR016181">
    <property type="entry name" value="Acyl_CoA_acyltransferase"/>
</dbReference>
<dbReference type="Pfam" id="PF08445">
    <property type="entry name" value="FR47"/>
    <property type="match status" value="1"/>
</dbReference>
<accession>A0ABR3WYA8</accession>
<evidence type="ECO:0000313" key="2">
    <source>
        <dbReference type="EMBL" id="KAL1868668.1"/>
    </source>
</evidence>
<dbReference type="PANTHER" id="PTHR20958">
    <property type="entry name" value="GLYCINE N-ACYLTRANSFERASE-LIKE PROTEIN"/>
    <property type="match status" value="1"/>
</dbReference>
<organism evidence="2 3">
    <name type="scientific">Diaporthe australafricana</name>
    <dbReference type="NCBI Taxonomy" id="127596"/>
    <lineage>
        <taxon>Eukaryota</taxon>
        <taxon>Fungi</taxon>
        <taxon>Dikarya</taxon>
        <taxon>Ascomycota</taxon>
        <taxon>Pezizomycotina</taxon>
        <taxon>Sordariomycetes</taxon>
        <taxon>Sordariomycetidae</taxon>
        <taxon>Diaporthales</taxon>
        <taxon>Diaporthaceae</taxon>
        <taxon>Diaporthe</taxon>
    </lineage>
</organism>
<gene>
    <name evidence="2" type="ORF">Daus18300_005802</name>
</gene>
<keyword evidence="3" id="KW-1185">Reference proteome</keyword>
<dbReference type="Proteomes" id="UP001583177">
    <property type="component" value="Unassembled WGS sequence"/>
</dbReference>
<dbReference type="EMBL" id="JAWRVE010000044">
    <property type="protein sequence ID" value="KAL1868668.1"/>
    <property type="molecule type" value="Genomic_DNA"/>
</dbReference>
<dbReference type="Gene3D" id="3.40.630.30">
    <property type="match status" value="1"/>
</dbReference>
<feature type="domain" description="GCN5-related N-acetyltransferase Rv2170-like" evidence="1">
    <location>
        <begin position="232"/>
        <end position="315"/>
    </location>
</feature>
<reference evidence="2 3" key="1">
    <citation type="journal article" date="2024" name="IMA Fungus">
        <title>IMA Genome - F19 : A genome assembly and annotation guide to empower mycologists, including annotated draft genome sequences of Ceratocystis pirilliformis, Diaporthe australafricana, Fusarium ophioides, Paecilomyces lecythidis, and Sporothrix stenoceras.</title>
        <authorList>
            <person name="Aylward J."/>
            <person name="Wilson A.M."/>
            <person name="Visagie C.M."/>
            <person name="Spraker J."/>
            <person name="Barnes I."/>
            <person name="Buitendag C."/>
            <person name="Ceriani C."/>
            <person name="Del Mar Angel L."/>
            <person name="du Plessis D."/>
            <person name="Fuchs T."/>
            <person name="Gasser K."/>
            <person name="Kramer D."/>
            <person name="Li W."/>
            <person name="Munsamy K."/>
            <person name="Piso A."/>
            <person name="Price J.L."/>
            <person name="Sonnekus B."/>
            <person name="Thomas C."/>
            <person name="van der Nest A."/>
            <person name="van Dijk A."/>
            <person name="van Heerden A."/>
            <person name="van Vuuren N."/>
            <person name="Yilmaz N."/>
            <person name="Duong T.A."/>
            <person name="van der Merwe N.A."/>
            <person name="Wingfield M.J."/>
            <person name="Wingfield B.D."/>
        </authorList>
    </citation>
    <scope>NUCLEOTIDE SEQUENCE [LARGE SCALE GENOMIC DNA]</scope>
    <source>
        <strain evidence="2 3">CMW 18300</strain>
    </source>
</reference>
<dbReference type="InterPro" id="IPR053225">
    <property type="entry name" value="Acyl-CoA_N-acyltransferase"/>
</dbReference>
<protein>
    <recommendedName>
        <fullName evidence="1">GCN5-related N-acetyltransferase Rv2170-like domain-containing protein</fullName>
    </recommendedName>
</protein>
<proteinExistence type="predicted"/>
<dbReference type="InterPro" id="IPR013653">
    <property type="entry name" value="GCN5-like_dom"/>
</dbReference>